<keyword evidence="5 10" id="KW-0472">Membrane</keyword>
<evidence type="ECO:0000256" key="7">
    <source>
        <dbReference type="ARBA" id="ARBA00035120"/>
    </source>
</evidence>
<comment type="catalytic activity">
    <reaction evidence="8">
        <text>fluoride(in) = fluoride(out)</text>
        <dbReference type="Rhea" id="RHEA:76159"/>
        <dbReference type="ChEBI" id="CHEBI:17051"/>
    </reaction>
    <physiologicalReaction direction="left-to-right" evidence="8">
        <dbReference type="Rhea" id="RHEA:76160"/>
    </physiologicalReaction>
</comment>
<keyword evidence="2 10" id="KW-1003">Cell membrane</keyword>
<evidence type="ECO:0000256" key="9">
    <source>
        <dbReference type="ARBA" id="ARBA00049940"/>
    </source>
</evidence>
<comment type="similarity">
    <text evidence="7 10">Belongs to the fluoride channel Fluc/FEX (TC 1.A.43) family.</text>
</comment>
<evidence type="ECO:0000256" key="6">
    <source>
        <dbReference type="ARBA" id="ARBA00023303"/>
    </source>
</evidence>
<accession>A0ABU9XJB5</accession>
<comment type="caution">
    <text evidence="11">The sequence shown here is derived from an EMBL/GenBank/DDBJ whole genome shotgun (WGS) entry which is preliminary data.</text>
</comment>
<evidence type="ECO:0000313" key="11">
    <source>
        <dbReference type="EMBL" id="MEN2768396.1"/>
    </source>
</evidence>
<dbReference type="EMBL" id="JBDIML010000005">
    <property type="protein sequence ID" value="MEN2768396.1"/>
    <property type="molecule type" value="Genomic_DNA"/>
</dbReference>
<dbReference type="HAMAP" id="MF_00454">
    <property type="entry name" value="FluC"/>
    <property type="match status" value="1"/>
</dbReference>
<dbReference type="PANTHER" id="PTHR28259">
    <property type="entry name" value="FLUORIDE EXPORT PROTEIN 1-RELATED"/>
    <property type="match status" value="1"/>
</dbReference>
<evidence type="ECO:0000256" key="2">
    <source>
        <dbReference type="ARBA" id="ARBA00022475"/>
    </source>
</evidence>
<evidence type="ECO:0000256" key="4">
    <source>
        <dbReference type="ARBA" id="ARBA00022989"/>
    </source>
</evidence>
<evidence type="ECO:0000256" key="3">
    <source>
        <dbReference type="ARBA" id="ARBA00022692"/>
    </source>
</evidence>
<keyword evidence="3 10" id="KW-0812">Transmembrane</keyword>
<keyword evidence="12" id="KW-1185">Reference proteome</keyword>
<dbReference type="RefSeq" id="WP_345825883.1">
    <property type="nucleotide sequence ID" value="NZ_JBDIML010000005.1"/>
</dbReference>
<comment type="function">
    <text evidence="9 10">Fluoride-specific ion channel. Important for reducing fluoride concentration in the cell, thus reducing its toxicity.</text>
</comment>
<gene>
    <name evidence="10 11" type="primary">crcB</name>
    <name evidence="10" type="synonym">fluC</name>
    <name evidence="11" type="ORF">ABC228_14530</name>
</gene>
<comment type="activity regulation">
    <text evidence="10">Na(+) is not transported, but it plays an essential structural role and its presence is essential for fluoride channel function.</text>
</comment>
<evidence type="ECO:0000256" key="8">
    <source>
        <dbReference type="ARBA" id="ARBA00035585"/>
    </source>
</evidence>
<feature type="transmembrane region" description="Helical" evidence="10">
    <location>
        <begin position="57"/>
        <end position="76"/>
    </location>
</feature>
<keyword evidence="10" id="KW-0406">Ion transport</keyword>
<dbReference type="Pfam" id="PF02537">
    <property type="entry name" value="CRCB"/>
    <property type="match status" value="1"/>
</dbReference>
<feature type="transmembrane region" description="Helical" evidence="10">
    <location>
        <begin position="6"/>
        <end position="25"/>
    </location>
</feature>
<feature type="binding site" evidence="10">
    <location>
        <position position="71"/>
    </location>
    <ligand>
        <name>Na(+)</name>
        <dbReference type="ChEBI" id="CHEBI:29101"/>
        <note>structural</note>
    </ligand>
</feature>
<dbReference type="PANTHER" id="PTHR28259:SF1">
    <property type="entry name" value="FLUORIDE EXPORT PROTEIN 1-RELATED"/>
    <property type="match status" value="1"/>
</dbReference>
<protein>
    <recommendedName>
        <fullName evidence="10">Fluoride-specific ion channel FluC</fullName>
    </recommendedName>
</protein>
<keyword evidence="10" id="KW-0479">Metal-binding</keyword>
<keyword evidence="10" id="KW-0915">Sodium</keyword>
<evidence type="ECO:0000313" key="12">
    <source>
        <dbReference type="Proteomes" id="UP001444625"/>
    </source>
</evidence>
<feature type="binding site" evidence="10">
    <location>
        <position position="68"/>
    </location>
    <ligand>
        <name>Na(+)</name>
        <dbReference type="ChEBI" id="CHEBI:29101"/>
        <note>structural</note>
    </ligand>
</feature>
<dbReference type="InterPro" id="IPR003691">
    <property type="entry name" value="FluC"/>
</dbReference>
<evidence type="ECO:0000256" key="5">
    <source>
        <dbReference type="ARBA" id="ARBA00023136"/>
    </source>
</evidence>
<keyword evidence="10" id="KW-0813">Transport</keyword>
<proteinExistence type="inferred from homology"/>
<organism evidence="11 12">
    <name type="scientific">Ornithinibacillus xuwenensis</name>
    <dbReference type="NCBI Taxonomy" id="3144668"/>
    <lineage>
        <taxon>Bacteria</taxon>
        <taxon>Bacillati</taxon>
        <taxon>Bacillota</taxon>
        <taxon>Bacilli</taxon>
        <taxon>Bacillales</taxon>
        <taxon>Bacillaceae</taxon>
        <taxon>Ornithinibacillus</taxon>
    </lineage>
</organism>
<reference evidence="11 12" key="1">
    <citation type="submission" date="2024-05" db="EMBL/GenBank/DDBJ databases">
        <authorList>
            <person name="Haq I."/>
            <person name="Ullah Z."/>
            <person name="Ahmad R."/>
            <person name="Li M."/>
            <person name="Tong Y."/>
        </authorList>
    </citation>
    <scope>NUCLEOTIDE SEQUENCE [LARGE SCALE GENOMIC DNA]</scope>
    <source>
        <strain evidence="11 12">16A2E</strain>
    </source>
</reference>
<evidence type="ECO:0000256" key="1">
    <source>
        <dbReference type="ARBA" id="ARBA00004651"/>
    </source>
</evidence>
<sequence length="116" mass="12995">MNLLAVTIGGFIGSILRYFLSISMNKRLIGTWIANITGSVFLAILFYFHSIHMLSDFAWLFLGVGLCGAYTTFSTFGNETIQLILQKRYKHATSYVFLSVSISLIAVIFTLHLLGY</sequence>
<dbReference type="Proteomes" id="UP001444625">
    <property type="component" value="Unassembled WGS sequence"/>
</dbReference>
<feature type="transmembrane region" description="Helical" evidence="10">
    <location>
        <begin position="32"/>
        <end position="51"/>
    </location>
</feature>
<name>A0ABU9XJB5_9BACI</name>
<comment type="subcellular location">
    <subcellularLocation>
        <location evidence="1 10">Cell membrane</location>
        <topology evidence="1 10">Multi-pass membrane protein</topology>
    </subcellularLocation>
</comment>
<dbReference type="NCBIfam" id="TIGR00494">
    <property type="entry name" value="crcB"/>
    <property type="match status" value="1"/>
</dbReference>
<feature type="transmembrane region" description="Helical" evidence="10">
    <location>
        <begin position="96"/>
        <end position="115"/>
    </location>
</feature>
<keyword evidence="4 10" id="KW-1133">Transmembrane helix</keyword>
<evidence type="ECO:0000256" key="10">
    <source>
        <dbReference type="HAMAP-Rule" id="MF_00454"/>
    </source>
</evidence>
<keyword evidence="6 10" id="KW-0407">Ion channel</keyword>